<dbReference type="Pfam" id="PF22936">
    <property type="entry name" value="Pol_BBD"/>
    <property type="match status" value="1"/>
</dbReference>
<dbReference type="EMBL" id="FR824173">
    <property type="protein sequence ID" value="CCA21616.1"/>
    <property type="molecule type" value="Genomic_DNA"/>
</dbReference>
<dbReference type="InterPro" id="IPR054722">
    <property type="entry name" value="PolX-like_BBD"/>
</dbReference>
<keyword evidence="15" id="KW-0917">Virion maturation</keyword>
<keyword evidence="14" id="KW-0548">Nucleotidyltransferase</keyword>
<name>F0WK14_9STRA</name>
<dbReference type="GO" id="GO:0003676">
    <property type="term" value="F:nucleic acid binding"/>
    <property type="evidence" value="ECO:0007669"/>
    <property type="project" value="InterPro"/>
</dbReference>
<evidence type="ECO:0000259" key="19">
    <source>
        <dbReference type="PROSITE" id="PS50994"/>
    </source>
</evidence>
<keyword evidence="10" id="KW-0067">ATP-binding</keyword>
<keyword evidence="9" id="KW-0378">Hydrolase</keyword>
<dbReference type="GO" id="GO:0003887">
    <property type="term" value="F:DNA-directed DNA polymerase activity"/>
    <property type="evidence" value="ECO:0007669"/>
    <property type="project" value="UniProtKB-KW"/>
</dbReference>
<dbReference type="InterPro" id="IPR036397">
    <property type="entry name" value="RNaseH_sf"/>
</dbReference>
<dbReference type="Pfam" id="PF14223">
    <property type="entry name" value="Retrotran_gag_2"/>
    <property type="match status" value="1"/>
</dbReference>
<dbReference type="GO" id="GO:0005524">
    <property type="term" value="F:ATP binding"/>
    <property type="evidence" value="ECO:0007669"/>
    <property type="project" value="UniProtKB-KW"/>
</dbReference>
<keyword evidence="13" id="KW-0695">RNA-directed DNA polymerase</keyword>
<gene>
    <name evidence="20" type="primary">AlNc14C128G6868</name>
    <name evidence="20" type="ORF">ALNC14_077590</name>
</gene>
<keyword evidence="7" id="KW-0064">Aspartyl protease</keyword>
<dbReference type="Pfam" id="PF25597">
    <property type="entry name" value="SH3_retrovirus"/>
    <property type="match status" value="1"/>
</dbReference>
<evidence type="ECO:0000256" key="9">
    <source>
        <dbReference type="ARBA" id="ARBA00022801"/>
    </source>
</evidence>
<keyword evidence="3" id="KW-0645">Protease</keyword>
<keyword evidence="12" id="KW-0229">DNA integration</keyword>
<keyword evidence="17" id="KW-0511">Multifunctional enzyme</keyword>
<comment type="function">
    <text evidence="1">The aspartyl protease (PR) mediates the proteolytic cleavages of the Gag and Gag-Pol polyproteins after assembly of the VLP.</text>
</comment>
<dbReference type="InterPro" id="IPR039537">
    <property type="entry name" value="Retrotran_Ty1/copia-like"/>
</dbReference>
<evidence type="ECO:0000256" key="15">
    <source>
        <dbReference type="ARBA" id="ARBA00023113"/>
    </source>
</evidence>
<reference evidence="20" key="2">
    <citation type="submission" date="2011-02" db="EMBL/GenBank/DDBJ databases">
        <authorList>
            <person name="MacLean D."/>
        </authorList>
    </citation>
    <scope>NUCLEOTIDE SEQUENCE</scope>
</reference>
<dbReference type="PROSITE" id="PS50994">
    <property type="entry name" value="INTEGRASE"/>
    <property type="match status" value="1"/>
</dbReference>
<dbReference type="PANTHER" id="PTHR42648">
    <property type="entry name" value="TRANSPOSASE, PUTATIVE-RELATED"/>
    <property type="match status" value="1"/>
</dbReference>
<keyword evidence="11" id="KW-0460">Magnesium</keyword>
<dbReference type="CDD" id="cd09272">
    <property type="entry name" value="RNase_HI_RT_Ty1"/>
    <property type="match status" value="1"/>
</dbReference>
<dbReference type="InterPro" id="IPR013103">
    <property type="entry name" value="RVT_2"/>
</dbReference>
<evidence type="ECO:0000256" key="11">
    <source>
        <dbReference type="ARBA" id="ARBA00022842"/>
    </source>
</evidence>
<evidence type="ECO:0000256" key="3">
    <source>
        <dbReference type="ARBA" id="ARBA00022670"/>
    </source>
</evidence>
<dbReference type="GO" id="GO:0015074">
    <property type="term" value="P:DNA integration"/>
    <property type="evidence" value="ECO:0007669"/>
    <property type="project" value="UniProtKB-KW"/>
</dbReference>
<feature type="compositionally biased region" description="Polar residues" evidence="18">
    <location>
        <begin position="534"/>
        <end position="561"/>
    </location>
</feature>
<evidence type="ECO:0000256" key="18">
    <source>
        <dbReference type="SAM" id="MobiDB-lite"/>
    </source>
</evidence>
<evidence type="ECO:0000256" key="12">
    <source>
        <dbReference type="ARBA" id="ARBA00022908"/>
    </source>
</evidence>
<keyword evidence="2" id="KW-1188">Viral release from host cell</keyword>
<keyword evidence="8" id="KW-0255">Endonuclease</keyword>
<dbReference type="GO" id="GO:0004190">
    <property type="term" value="F:aspartic-type endopeptidase activity"/>
    <property type="evidence" value="ECO:0007669"/>
    <property type="project" value="UniProtKB-KW"/>
</dbReference>
<feature type="domain" description="Integrase catalytic" evidence="19">
    <location>
        <begin position="267"/>
        <end position="431"/>
    </location>
</feature>
<accession>F0WK14</accession>
<evidence type="ECO:0000313" key="20">
    <source>
        <dbReference type="EMBL" id="CCA21616.1"/>
    </source>
</evidence>
<feature type="region of interest" description="Disordered" evidence="18">
    <location>
        <begin position="530"/>
        <end position="563"/>
    </location>
</feature>
<evidence type="ECO:0000256" key="10">
    <source>
        <dbReference type="ARBA" id="ARBA00022840"/>
    </source>
</evidence>
<dbReference type="InterPro" id="IPR057670">
    <property type="entry name" value="SH3_retrovirus"/>
</dbReference>
<dbReference type="GO" id="GO:0046872">
    <property type="term" value="F:metal ion binding"/>
    <property type="evidence" value="ECO:0007669"/>
    <property type="project" value="UniProtKB-KW"/>
</dbReference>
<dbReference type="Gene3D" id="3.30.420.10">
    <property type="entry name" value="Ribonuclease H-like superfamily/Ribonuclease H"/>
    <property type="match status" value="1"/>
</dbReference>
<proteinExistence type="predicted"/>
<evidence type="ECO:0000256" key="4">
    <source>
        <dbReference type="ARBA" id="ARBA00022722"/>
    </source>
</evidence>
<evidence type="ECO:0000256" key="6">
    <source>
        <dbReference type="ARBA" id="ARBA00022741"/>
    </source>
</evidence>
<keyword evidence="16" id="KW-0233">DNA recombination</keyword>
<dbReference type="Pfam" id="PF07727">
    <property type="entry name" value="RVT_2"/>
    <property type="match status" value="1"/>
</dbReference>
<dbReference type="SUPFAM" id="SSF53098">
    <property type="entry name" value="Ribonuclease H-like"/>
    <property type="match status" value="1"/>
</dbReference>
<evidence type="ECO:0000256" key="7">
    <source>
        <dbReference type="ARBA" id="ARBA00022750"/>
    </source>
</evidence>
<keyword evidence="14" id="KW-0808">Transferase</keyword>
<evidence type="ECO:0000256" key="14">
    <source>
        <dbReference type="ARBA" id="ARBA00022932"/>
    </source>
</evidence>
<dbReference type="InterPro" id="IPR043502">
    <property type="entry name" value="DNA/RNA_pol_sf"/>
</dbReference>
<dbReference type="SUPFAM" id="SSF56672">
    <property type="entry name" value="DNA/RNA polymerases"/>
    <property type="match status" value="1"/>
</dbReference>
<keyword evidence="5" id="KW-0479">Metal-binding</keyword>
<evidence type="ECO:0000256" key="13">
    <source>
        <dbReference type="ARBA" id="ARBA00022918"/>
    </source>
</evidence>
<dbReference type="GO" id="GO:0006310">
    <property type="term" value="P:DNA recombination"/>
    <property type="evidence" value="ECO:0007669"/>
    <property type="project" value="UniProtKB-KW"/>
</dbReference>
<evidence type="ECO:0000256" key="2">
    <source>
        <dbReference type="ARBA" id="ARBA00022612"/>
    </source>
</evidence>
<dbReference type="GO" id="GO:0003964">
    <property type="term" value="F:RNA-directed DNA polymerase activity"/>
    <property type="evidence" value="ECO:0007669"/>
    <property type="project" value="UniProtKB-KW"/>
</dbReference>
<evidence type="ECO:0000256" key="8">
    <source>
        <dbReference type="ARBA" id="ARBA00022759"/>
    </source>
</evidence>
<keyword evidence="6" id="KW-0547">Nucleotide-binding</keyword>
<evidence type="ECO:0000256" key="17">
    <source>
        <dbReference type="ARBA" id="ARBA00023268"/>
    </source>
</evidence>
<keyword evidence="14" id="KW-0239">DNA-directed DNA polymerase</keyword>
<organism evidence="20">
    <name type="scientific">Albugo laibachii Nc14</name>
    <dbReference type="NCBI Taxonomy" id="890382"/>
    <lineage>
        <taxon>Eukaryota</taxon>
        <taxon>Sar</taxon>
        <taxon>Stramenopiles</taxon>
        <taxon>Oomycota</taxon>
        <taxon>Peronosporomycetes</taxon>
        <taxon>Albuginales</taxon>
        <taxon>Albuginaceae</taxon>
        <taxon>Albugo</taxon>
    </lineage>
</organism>
<dbReference type="HOGENOM" id="CLU_001650_5_0_1"/>
<protein>
    <submittedName>
        <fullName evidence="20">Putative polyprotein</fullName>
    </submittedName>
</protein>
<dbReference type="PANTHER" id="PTHR42648:SF11">
    <property type="entry name" value="TRANSPOSON TY4-P GAG-POL POLYPROTEIN"/>
    <property type="match status" value="1"/>
</dbReference>
<reference evidence="20" key="1">
    <citation type="journal article" date="2011" name="PLoS Biol.">
        <title>Gene gain and loss during evolution of obligate parasitism in the white rust pathogen of Arabidopsis thaliana.</title>
        <authorList>
            <person name="Kemen E."/>
            <person name="Gardiner A."/>
            <person name="Schultz-Larsen T."/>
            <person name="Kemen A.C."/>
            <person name="Balmuth A.L."/>
            <person name="Robert-Seilaniantz A."/>
            <person name="Bailey K."/>
            <person name="Holub E."/>
            <person name="Studholme D.J."/>
            <person name="Maclean D."/>
            <person name="Jones J.D."/>
        </authorList>
    </citation>
    <scope>NUCLEOTIDE SEQUENCE</scope>
</reference>
<dbReference type="GO" id="GO:0004519">
    <property type="term" value="F:endonuclease activity"/>
    <property type="evidence" value="ECO:0007669"/>
    <property type="project" value="UniProtKB-KW"/>
</dbReference>
<dbReference type="AlphaFoldDB" id="F0WK14"/>
<evidence type="ECO:0000256" key="1">
    <source>
        <dbReference type="ARBA" id="ARBA00002180"/>
    </source>
</evidence>
<keyword evidence="4" id="KW-0540">Nuclease</keyword>
<evidence type="ECO:0000256" key="16">
    <source>
        <dbReference type="ARBA" id="ARBA00023172"/>
    </source>
</evidence>
<sequence>MISTQYQTMIRNATSTAQLWFISKEFFVRKSLHNQVQIRRRLHDFKMDRGGQLMDHMMKFDELTMEMAALGDEINEQEMLVILLGKATSHMCCQKSDFQSLRNLDAPVNISIANGSSVQAVAIGTIPITLNNGEKVTIHDVLYVPELDRRLLSVPALVSRGLKITFGEHWCDIISGTKRIIRVKRRKNMYLLEGVDRKLQSTASVASLRGRTLDWDLWHARLGHVPIDRIKQLQNCSSGTHVQRPPAHDTCDEEDICAGCAKGKASVQPFPNIKTKECNTTDALEIIHSDIMGPMKPASSRLVKVYFLKAKSRVSDYFIEYKSLLERQTTRKIKCIRTDNGTEYVNKRFAEECRRNGIVHQTTAPFSPQQNGLAERMNRTLIERARAMLAHKNVNKEWWAEAVNTSAYITNRVPCRNRYNTTPIETCFGDKSDLSHLRVFGSTGFAHIDKTKRSKMDAKAYPCLFLGYANTRKRIGIHLMDGIETKYVQVIDQSPTILHKTVFIDDTGSECQLQGAMQEYQNMDIDQLGETNEHSTTPFTQPRSNSTQLAPSYIPPSTSSPMDVDDDLGREVVSLNSNHVITPWQHSETSLVPRGRVRSDESWDNIGTSIVPRRQQADDDDNRRYAKRLTIMPERANAATESPGTYEEALQHGDAVQWRKAIASELKSLNEMKTWILVDRPYGQKLIGCKWVFAIKRDGHGSIQRYKARLVAQGLRQTAGVDYNGTYSPVASISSIRVFLSLCDQLGYEVRQYDVDTAFINGYLNENVYMWPPPGIQVRPGQVCKLQRSLYGSEQASAVWYKTISKVFRKLNFKQYASYSCIFSREEQRNFVYIALYVDDMFIPAKSTQEIEGISSALEKTFTSKKLGTARFILGMELAHNINERLIKLSQEGCSKRLDEKFGQEHSAPNEDANMKNKPYRSLVDSLLYKAMSTRTDVAFAVCELSRFLEKPYLAHWNAGIRVLRYLKTTSKLGLVFNSSNGNLAIEAYSDSGWGGSRDDRRSTSGIMVMVNGTPVVYKSRLQKSVALSSAEAEYMAMSMCGANILWVKQILLEMGHPFEGPIQLFVDNQSAIAIPRNDRYQSRAKHIDIRHHFIREHVKFGNIELEYITTKLQLADFLTKAVATKHFEHLIKLSGIRNIMLRGSVGDSQHIR</sequence>
<dbReference type="GO" id="GO:0006508">
    <property type="term" value="P:proteolysis"/>
    <property type="evidence" value="ECO:0007669"/>
    <property type="project" value="UniProtKB-KW"/>
</dbReference>
<dbReference type="InterPro" id="IPR001584">
    <property type="entry name" value="Integrase_cat-core"/>
</dbReference>
<dbReference type="InterPro" id="IPR012337">
    <property type="entry name" value="RNaseH-like_sf"/>
</dbReference>
<evidence type="ECO:0000256" key="5">
    <source>
        <dbReference type="ARBA" id="ARBA00022723"/>
    </source>
</evidence>